<keyword evidence="6 10" id="KW-0472">Membrane</keyword>
<evidence type="ECO:0000256" key="10">
    <source>
        <dbReference type="SAM" id="Phobius"/>
    </source>
</evidence>
<feature type="transmembrane region" description="Helical" evidence="10">
    <location>
        <begin position="344"/>
        <end position="363"/>
    </location>
</feature>
<dbReference type="GO" id="GO:0004888">
    <property type="term" value="F:transmembrane signaling receptor activity"/>
    <property type="evidence" value="ECO:0007669"/>
    <property type="project" value="InterPro"/>
</dbReference>
<dbReference type="CDD" id="cd06225">
    <property type="entry name" value="HAMP"/>
    <property type="match status" value="1"/>
</dbReference>
<dbReference type="SMART" id="SM00304">
    <property type="entry name" value="HAMP"/>
    <property type="match status" value="1"/>
</dbReference>
<keyword evidence="3" id="KW-0145">Chemotaxis</keyword>
<dbReference type="PANTHER" id="PTHR32089">
    <property type="entry name" value="METHYL-ACCEPTING CHEMOTAXIS PROTEIN MCPB"/>
    <property type="match status" value="1"/>
</dbReference>
<dbReference type="PANTHER" id="PTHR32089:SF112">
    <property type="entry name" value="LYSOZYME-LIKE PROTEIN-RELATED"/>
    <property type="match status" value="1"/>
</dbReference>
<evidence type="ECO:0000313" key="13">
    <source>
        <dbReference type="EMBL" id="NBN80350.1"/>
    </source>
</evidence>
<comment type="caution">
    <text evidence="13">The sequence shown here is derived from an EMBL/GenBank/DDBJ whole genome shotgun (WGS) entry which is preliminary data.</text>
</comment>
<sequence>MAFSLARLSFRLPVAIVGGALITGALIGILSYQRSSAELLHDAEVRLAALSEARKTELSLYLNSIVEDLGVIGRSPMVASAIESFDQAWTDTGAEATQTLQKAYIHDNPNPLGQKDALTTAGDSAYDQAHATYHPWLRDFLKTRGYYDIFLFNPDGDLIYTVFKELDFATNLNTGQWKDTDLGQAFRKALALPAGGVTFFDFESYAPSNGVPASFIATPVYRDGTLLGVLAFQMPIDRINAIMRQTQGLGSTGESVLIGSDARFRADSAKTPDVNDIQTTELTGDLVQQALAGQRVVGQIEGYRDSSFVAATTPMDFEGTRWAVITLQAYDEVMAPARALRNQIMMIFAGCAVAAAVVGLFIARGIVRPIQGLVKDATDLAGGNVDVAFLAASRKDEIGDIAQAIAGFRDTVAEQARLAAAEAREQEERLARQKRIEDLLDQFRYQSEEVLNSVSANMQQMQATAQNLIRISTSAAETAGSASHATSTASENVQLVASAAEELSASITEIGGRVNETTAVIRTATLQASESNEKMSNLATAAQRIGEVVTLIQAIAAQTNLLALNATIEAARAGEAGKGFAVVAAEVKELANQTSRATEEISAQVAEIQSWTGDAVRSISGISEIMERANAFTGSIAAAVQQQDAATREISRSASETSTSTIAAAQNMGAVTGSVAETRTCADEVDAASGSVAGRVSELGTLVNTFLRNVAAA</sequence>
<dbReference type="PROSITE" id="PS50111">
    <property type="entry name" value="CHEMOTAXIS_TRANSDUC_2"/>
    <property type="match status" value="1"/>
</dbReference>
<evidence type="ECO:0000256" key="9">
    <source>
        <dbReference type="PROSITE-ProRule" id="PRU00284"/>
    </source>
</evidence>
<protein>
    <submittedName>
        <fullName evidence="13">HAMP domain-containing protein</fullName>
    </submittedName>
</protein>
<evidence type="ECO:0000256" key="7">
    <source>
        <dbReference type="ARBA" id="ARBA00023224"/>
    </source>
</evidence>
<dbReference type="InterPro" id="IPR004090">
    <property type="entry name" value="Chemotax_Me-accpt_rcpt"/>
</dbReference>
<feature type="transmembrane region" description="Helical" evidence="10">
    <location>
        <begin position="12"/>
        <end position="32"/>
    </location>
</feature>
<dbReference type="Pfam" id="PF00672">
    <property type="entry name" value="HAMP"/>
    <property type="match status" value="1"/>
</dbReference>
<proteinExistence type="inferred from homology"/>
<organism evidence="13 14">
    <name type="scientific">Pannonibacter tanglangensis</name>
    <dbReference type="NCBI Taxonomy" id="2750084"/>
    <lineage>
        <taxon>Bacteria</taxon>
        <taxon>Pseudomonadati</taxon>
        <taxon>Pseudomonadota</taxon>
        <taxon>Alphaproteobacteria</taxon>
        <taxon>Hyphomicrobiales</taxon>
        <taxon>Stappiaceae</taxon>
        <taxon>Pannonibacter</taxon>
    </lineage>
</organism>
<evidence type="ECO:0000256" key="1">
    <source>
        <dbReference type="ARBA" id="ARBA00004651"/>
    </source>
</evidence>
<dbReference type="PROSITE" id="PS50885">
    <property type="entry name" value="HAMP"/>
    <property type="match status" value="1"/>
</dbReference>
<evidence type="ECO:0000256" key="4">
    <source>
        <dbReference type="ARBA" id="ARBA00022692"/>
    </source>
</evidence>
<dbReference type="PRINTS" id="PR00260">
    <property type="entry name" value="CHEMTRNSDUCR"/>
</dbReference>
<dbReference type="InterPro" id="IPR033479">
    <property type="entry name" value="dCache_1"/>
</dbReference>
<keyword evidence="4 10" id="KW-0812">Transmembrane</keyword>
<evidence type="ECO:0000256" key="3">
    <source>
        <dbReference type="ARBA" id="ARBA00022500"/>
    </source>
</evidence>
<feature type="domain" description="Methyl-accepting transducer" evidence="11">
    <location>
        <begin position="432"/>
        <end position="693"/>
    </location>
</feature>
<dbReference type="GO" id="GO:0006935">
    <property type="term" value="P:chemotaxis"/>
    <property type="evidence" value="ECO:0007669"/>
    <property type="project" value="UniProtKB-KW"/>
</dbReference>
<gene>
    <name evidence="13" type="ORF">GWI72_18880</name>
</gene>
<dbReference type="SUPFAM" id="SSF58104">
    <property type="entry name" value="Methyl-accepting chemotaxis protein (MCP) signaling domain"/>
    <property type="match status" value="1"/>
</dbReference>
<evidence type="ECO:0000259" key="12">
    <source>
        <dbReference type="PROSITE" id="PS50885"/>
    </source>
</evidence>
<dbReference type="GO" id="GO:0005886">
    <property type="term" value="C:plasma membrane"/>
    <property type="evidence" value="ECO:0007669"/>
    <property type="project" value="UniProtKB-SubCell"/>
</dbReference>
<keyword evidence="7 9" id="KW-0807">Transducer</keyword>
<dbReference type="GO" id="GO:0007165">
    <property type="term" value="P:signal transduction"/>
    <property type="evidence" value="ECO:0007669"/>
    <property type="project" value="UniProtKB-KW"/>
</dbReference>
<dbReference type="Proteomes" id="UP000586722">
    <property type="component" value="Unassembled WGS sequence"/>
</dbReference>
<dbReference type="Pfam" id="PF02743">
    <property type="entry name" value="dCache_1"/>
    <property type="match status" value="1"/>
</dbReference>
<dbReference type="SMART" id="SM00283">
    <property type="entry name" value="MA"/>
    <property type="match status" value="1"/>
</dbReference>
<comment type="subcellular location">
    <subcellularLocation>
        <location evidence="1">Cell membrane</location>
        <topology evidence="1">Multi-pass membrane protein</topology>
    </subcellularLocation>
</comment>
<feature type="domain" description="HAMP" evidence="12">
    <location>
        <begin position="364"/>
        <end position="417"/>
    </location>
</feature>
<name>A0A7X5F7N1_9HYPH</name>
<keyword evidence="5 10" id="KW-1133">Transmembrane helix</keyword>
<dbReference type="AlphaFoldDB" id="A0A7X5F7N1"/>
<evidence type="ECO:0000256" key="6">
    <source>
        <dbReference type="ARBA" id="ARBA00023136"/>
    </source>
</evidence>
<evidence type="ECO:0000313" key="14">
    <source>
        <dbReference type="Proteomes" id="UP000586722"/>
    </source>
</evidence>
<dbReference type="Pfam" id="PF00015">
    <property type="entry name" value="MCPsignal"/>
    <property type="match status" value="1"/>
</dbReference>
<accession>A0A7X5F7N1</accession>
<keyword evidence="2" id="KW-1003">Cell membrane</keyword>
<evidence type="ECO:0000259" key="11">
    <source>
        <dbReference type="PROSITE" id="PS50111"/>
    </source>
</evidence>
<evidence type="ECO:0000256" key="5">
    <source>
        <dbReference type="ARBA" id="ARBA00022989"/>
    </source>
</evidence>
<dbReference type="RefSeq" id="WP_161709636.1">
    <property type="nucleotide sequence ID" value="NZ_JAABLQ010000004.1"/>
</dbReference>
<dbReference type="InterPro" id="IPR004089">
    <property type="entry name" value="MCPsignal_dom"/>
</dbReference>
<dbReference type="EMBL" id="JAABLQ010000004">
    <property type="protein sequence ID" value="NBN80350.1"/>
    <property type="molecule type" value="Genomic_DNA"/>
</dbReference>
<reference evidence="14" key="1">
    <citation type="submission" date="2020-01" db="EMBL/GenBank/DDBJ databases">
        <authorList>
            <person name="Fang Y."/>
            <person name="Sun R."/>
            <person name="Nie L."/>
            <person name="He J."/>
            <person name="Hao L."/>
            <person name="Wang L."/>
            <person name="Su S."/>
            <person name="Lv E."/>
            <person name="Zhang Z."/>
            <person name="Xie R."/>
            <person name="Liu H."/>
        </authorList>
    </citation>
    <scope>NUCLEOTIDE SEQUENCE [LARGE SCALE GENOMIC DNA]</scope>
    <source>
        <strain evidence="14">XCT-53</strain>
    </source>
</reference>
<dbReference type="Gene3D" id="3.30.450.20">
    <property type="entry name" value="PAS domain"/>
    <property type="match status" value="1"/>
</dbReference>
<keyword evidence="14" id="KW-1185">Reference proteome</keyword>
<evidence type="ECO:0000256" key="8">
    <source>
        <dbReference type="ARBA" id="ARBA00029447"/>
    </source>
</evidence>
<dbReference type="Gene3D" id="1.10.287.950">
    <property type="entry name" value="Methyl-accepting chemotaxis protein"/>
    <property type="match status" value="1"/>
</dbReference>
<dbReference type="InterPro" id="IPR003660">
    <property type="entry name" value="HAMP_dom"/>
</dbReference>
<dbReference type="Gene3D" id="6.10.340.10">
    <property type="match status" value="1"/>
</dbReference>
<comment type="similarity">
    <text evidence="8">Belongs to the methyl-accepting chemotaxis (MCP) protein family.</text>
</comment>
<evidence type="ECO:0000256" key="2">
    <source>
        <dbReference type="ARBA" id="ARBA00022475"/>
    </source>
</evidence>